<dbReference type="KEGG" id="app:CAP2UW1_4232"/>
<evidence type="ECO:0000313" key="2">
    <source>
        <dbReference type="EMBL" id="ACV37473.1"/>
    </source>
</evidence>
<proteinExistence type="predicted"/>
<organism evidence="2">
    <name type="scientific">Accumulibacter regalis</name>
    <dbReference type="NCBI Taxonomy" id="522306"/>
    <lineage>
        <taxon>Bacteria</taxon>
        <taxon>Pseudomonadati</taxon>
        <taxon>Pseudomonadota</taxon>
        <taxon>Betaproteobacteria</taxon>
        <taxon>Candidatus Accumulibacter</taxon>
    </lineage>
</organism>
<dbReference type="AlphaFoldDB" id="C7RPH6"/>
<dbReference type="eggNOG" id="COG3064">
    <property type="taxonomic scope" value="Bacteria"/>
</dbReference>
<reference evidence="2" key="2">
    <citation type="submission" date="2009-09" db="EMBL/GenBank/DDBJ databases">
        <title>Complete sequence of chromosome of Candidatus Accumulibacter phosphatis clade IIA str. UW-1.</title>
        <authorList>
            <consortium name="US DOE Joint Genome Institute"/>
            <person name="Martin H.G."/>
            <person name="Ivanova N."/>
            <person name="Kunin V."/>
            <person name="Warnecke F."/>
            <person name="Barry K."/>
            <person name="He S."/>
            <person name="Salamov A."/>
            <person name="Szeto E."/>
            <person name="Dalin E."/>
            <person name="Pangilinan J.L."/>
            <person name="Lapidus A."/>
            <person name="Lowry S."/>
            <person name="Kyrpides N.C."/>
            <person name="McMahon K.D."/>
            <person name="Hugenholtz P."/>
        </authorList>
    </citation>
    <scope>NUCLEOTIDE SEQUENCE [LARGE SCALE GENOMIC DNA]</scope>
    <source>
        <strain evidence="2">UW-1</strain>
    </source>
</reference>
<reference evidence="2" key="1">
    <citation type="submission" date="2009-08" db="EMBL/GenBank/DDBJ databases">
        <authorList>
            <consortium name="US DOE Joint Genome Institute"/>
            <person name="Lucas S."/>
            <person name="Copeland A."/>
            <person name="Lapidus A."/>
            <person name="Glavina del Rio T."/>
            <person name="Dalin E."/>
            <person name="Tice H."/>
            <person name="Bruce D."/>
            <person name="Barry K."/>
            <person name="Pitluck S."/>
            <person name="Lowry S."/>
            <person name="Larimer F."/>
            <person name="Land M."/>
            <person name="Hauser L."/>
            <person name="Kyrpides N."/>
            <person name="Ivanova N."/>
            <person name="McMahon K.D."/>
            <person name="Hugenholtz P."/>
        </authorList>
    </citation>
    <scope>NUCLEOTIDE SEQUENCE</scope>
    <source>
        <strain evidence="2">UW-1</strain>
    </source>
</reference>
<feature type="region of interest" description="Disordered" evidence="1">
    <location>
        <begin position="16"/>
        <end position="44"/>
    </location>
</feature>
<gene>
    <name evidence="2" type="ordered locus">CAP2UW1_4232</name>
</gene>
<dbReference type="HOGENOM" id="CLU_1821134_0_0_4"/>
<evidence type="ECO:0008006" key="3">
    <source>
        <dbReference type="Google" id="ProtNLM"/>
    </source>
</evidence>
<accession>C7RPH6</accession>
<dbReference type="STRING" id="522306.CAP2UW1_4232"/>
<protein>
    <recommendedName>
        <fullName evidence="3">SprA-related family protein</fullName>
    </recommendedName>
</protein>
<dbReference type="InterPro" id="IPR021973">
    <property type="entry name" value="SprA-related"/>
</dbReference>
<evidence type="ECO:0000256" key="1">
    <source>
        <dbReference type="SAM" id="MobiDB-lite"/>
    </source>
</evidence>
<sequence length="141" mass="14716">MISSVSRLQAALSAGVATRDRGGDQPADAEQSSPVQNGLSVEEQRQVDVLRATDRNVRAHELAHIAAGAGLTGAASFTYQLGPDNQRYAVAGEVSIDISSGGDPGVLGTGSFGDSWEFWGVLGTVYRTLSAACRTFSTHPH</sequence>
<dbReference type="Pfam" id="PF12118">
    <property type="entry name" value="SprA-related"/>
    <property type="match status" value="1"/>
</dbReference>
<name>C7RPH6_ACCRE</name>
<dbReference type="EMBL" id="CP001715">
    <property type="protein sequence ID" value="ACV37473.1"/>
    <property type="molecule type" value="Genomic_DNA"/>
</dbReference>
<feature type="compositionally biased region" description="Polar residues" evidence="1">
    <location>
        <begin position="30"/>
        <end position="39"/>
    </location>
</feature>